<evidence type="ECO:0000256" key="1">
    <source>
        <dbReference type="ARBA" id="ARBA00010097"/>
    </source>
</evidence>
<evidence type="ECO:0000313" key="3">
    <source>
        <dbReference type="Ensembl" id="ENSAPLP00000030962.1"/>
    </source>
</evidence>
<comment type="similarity">
    <text evidence="1">Belongs to the N-CoR nuclear receptor corepressors family.</text>
</comment>
<dbReference type="GeneTree" id="ENSGT00940000155093"/>
<evidence type="ECO:0000313" key="4">
    <source>
        <dbReference type="Proteomes" id="UP000016666"/>
    </source>
</evidence>
<feature type="region of interest" description="Disordered" evidence="2">
    <location>
        <begin position="313"/>
        <end position="417"/>
    </location>
</feature>
<reference evidence="3" key="2">
    <citation type="submission" date="2025-08" db="UniProtKB">
        <authorList>
            <consortium name="Ensembl"/>
        </authorList>
    </citation>
    <scope>IDENTIFICATION</scope>
</reference>
<evidence type="ECO:0000256" key="2">
    <source>
        <dbReference type="SAM" id="MobiDB-lite"/>
    </source>
</evidence>
<keyword evidence="4" id="KW-1185">Reference proteome</keyword>
<proteinExistence type="inferred from homology"/>
<evidence type="ECO:0008006" key="5">
    <source>
        <dbReference type="Google" id="ProtNLM"/>
    </source>
</evidence>
<dbReference type="PANTHER" id="PTHR13992:SF5">
    <property type="entry name" value="NUCLEAR RECEPTOR COREPRESSOR 1"/>
    <property type="match status" value="1"/>
</dbReference>
<dbReference type="Proteomes" id="UP000016666">
    <property type="component" value="Chromosome 20"/>
</dbReference>
<organism evidence="3 4">
    <name type="scientific">Anas platyrhynchos platyrhynchos</name>
    <name type="common">Northern mallard</name>
    <dbReference type="NCBI Taxonomy" id="8840"/>
    <lineage>
        <taxon>Eukaryota</taxon>
        <taxon>Metazoa</taxon>
        <taxon>Chordata</taxon>
        <taxon>Craniata</taxon>
        <taxon>Vertebrata</taxon>
        <taxon>Euteleostomi</taxon>
        <taxon>Archelosauria</taxon>
        <taxon>Archosauria</taxon>
        <taxon>Dinosauria</taxon>
        <taxon>Saurischia</taxon>
        <taxon>Theropoda</taxon>
        <taxon>Coelurosauria</taxon>
        <taxon>Aves</taxon>
        <taxon>Neognathae</taxon>
        <taxon>Galloanserae</taxon>
        <taxon>Anseriformes</taxon>
        <taxon>Anatidae</taxon>
        <taxon>Anatinae</taxon>
        <taxon>Anas</taxon>
    </lineage>
</organism>
<feature type="compositionally biased region" description="Polar residues" evidence="2">
    <location>
        <begin position="114"/>
        <end position="130"/>
    </location>
</feature>
<feature type="region of interest" description="Disordered" evidence="2">
    <location>
        <begin position="88"/>
        <end position="174"/>
    </location>
</feature>
<dbReference type="AlphaFoldDB" id="A0A493TYJ2"/>
<dbReference type="PANTHER" id="PTHR13992">
    <property type="entry name" value="NUCLEAR RECEPTOR CO-REPRESSOR RELATED NCOR"/>
    <property type="match status" value="1"/>
</dbReference>
<feature type="compositionally biased region" description="Basic and acidic residues" evidence="2">
    <location>
        <begin position="144"/>
        <end position="161"/>
    </location>
</feature>
<dbReference type="Ensembl" id="ENSAPLT00000030749.1">
    <property type="protein sequence ID" value="ENSAPLP00000030962.1"/>
    <property type="gene ID" value="ENSAPLG00000007503.2"/>
</dbReference>
<feature type="compositionally biased region" description="Pro residues" evidence="2">
    <location>
        <begin position="43"/>
        <end position="53"/>
    </location>
</feature>
<dbReference type="GO" id="GO:0000122">
    <property type="term" value="P:negative regulation of transcription by RNA polymerase II"/>
    <property type="evidence" value="ECO:0007669"/>
    <property type="project" value="TreeGrafter"/>
</dbReference>
<dbReference type="GO" id="GO:0046966">
    <property type="term" value="F:nuclear thyroid hormone receptor binding"/>
    <property type="evidence" value="ECO:0007669"/>
    <property type="project" value="TreeGrafter"/>
</dbReference>
<sequence>GENYLHPCFSNTFITNCPFVLQLGDPNRQYEGPIHRYRTQQEPPSPQQPPPPSSQAEGMAHVPRTHRLITLADHICQIITQDFARNQAASQAPLQPPTTTFQNSTPAPAPVSTRAKTSNRYSPESQSQPVHHQRPGARVSPENLSDKSRGRPGKSPERSHVSSEPYEPISPPQVPVVHEKQENVLLLSQRAEPTEQRTDSRSPGSISYLPSFFTKLENTSPMVKSKKQEIFRKLNSSGGGDSDMATAQPGTEIFNLPAVTTSGAVSSRGHSFADPASNLGLEDIIRKALMGNFDDKSEDHGVVISQSIAVASGSSNAAVPASSETRREEANPSPNSGGVSKQKLIGKSNSRKSKSPIPGQGYLGTERPSSVSSVHSEGDYHRQTPVWAWEDRPSSTGSTQFPYNPLTMRMLSSTPPTSIACAPPSMSQATTHQQNRIWEREPAPLLSAQYETLSDSDD</sequence>
<dbReference type="InterPro" id="IPR051571">
    <property type="entry name" value="N-CoR_corepressor"/>
</dbReference>
<name>A0A493TYJ2_ANAPP</name>
<reference evidence="3 4" key="1">
    <citation type="submission" date="2017-10" db="EMBL/GenBank/DDBJ databases">
        <title>A new Pekin duck reference genome.</title>
        <authorList>
            <person name="Hou Z.-C."/>
            <person name="Zhou Z.-K."/>
            <person name="Zhu F."/>
            <person name="Hou S.-S."/>
        </authorList>
    </citation>
    <scope>NUCLEOTIDE SEQUENCE [LARGE SCALE GENOMIC DNA]</scope>
</reference>
<protein>
    <recommendedName>
        <fullName evidence="5">Nuclear receptor corepressor 1</fullName>
    </recommendedName>
</protein>
<feature type="region of interest" description="Disordered" evidence="2">
    <location>
        <begin position="38"/>
        <end position="60"/>
    </location>
</feature>
<feature type="compositionally biased region" description="Polar residues" evidence="2">
    <location>
        <begin position="88"/>
        <end position="106"/>
    </location>
</feature>
<reference evidence="3" key="3">
    <citation type="submission" date="2025-09" db="UniProtKB">
        <authorList>
            <consortium name="Ensembl"/>
        </authorList>
    </citation>
    <scope>IDENTIFICATION</scope>
</reference>
<accession>A0A493TYJ2</accession>
<dbReference type="GO" id="GO:0003714">
    <property type="term" value="F:transcription corepressor activity"/>
    <property type="evidence" value="ECO:0007669"/>
    <property type="project" value="TreeGrafter"/>
</dbReference>
<dbReference type="GO" id="GO:0000785">
    <property type="term" value="C:chromatin"/>
    <property type="evidence" value="ECO:0007669"/>
    <property type="project" value="TreeGrafter"/>
</dbReference>